<organism evidence="11 12">
    <name type="scientific">Clytia hemisphaerica</name>
    <dbReference type="NCBI Taxonomy" id="252671"/>
    <lineage>
        <taxon>Eukaryota</taxon>
        <taxon>Metazoa</taxon>
        <taxon>Cnidaria</taxon>
        <taxon>Hydrozoa</taxon>
        <taxon>Hydroidolina</taxon>
        <taxon>Leptothecata</taxon>
        <taxon>Obeliida</taxon>
        <taxon>Clytiidae</taxon>
        <taxon>Clytia</taxon>
    </lineage>
</organism>
<accession>A0A7M6DR21</accession>
<evidence type="ECO:0000313" key="11">
    <source>
        <dbReference type="EnsemblMetazoa" id="CLYHEMP023855.1"/>
    </source>
</evidence>
<dbReference type="GO" id="GO:0000139">
    <property type="term" value="C:Golgi membrane"/>
    <property type="evidence" value="ECO:0007669"/>
    <property type="project" value="UniProtKB-SubCell"/>
</dbReference>
<comment type="subcellular location">
    <subcellularLocation>
        <location evidence="1 10">Golgi apparatus membrane</location>
        <topology evidence="1 10">Single-pass type II membrane protein</topology>
    </subcellularLocation>
</comment>
<keyword evidence="5 10" id="KW-0812">Transmembrane</keyword>
<evidence type="ECO:0000256" key="1">
    <source>
        <dbReference type="ARBA" id="ARBA00004323"/>
    </source>
</evidence>
<dbReference type="PANTHER" id="PTHR11214:SF376">
    <property type="entry name" value="HEXOSYLTRANSFERASE"/>
    <property type="match status" value="1"/>
</dbReference>
<reference evidence="11" key="1">
    <citation type="submission" date="2021-01" db="UniProtKB">
        <authorList>
            <consortium name="EnsemblMetazoa"/>
        </authorList>
    </citation>
    <scope>IDENTIFICATION</scope>
</reference>
<protein>
    <recommendedName>
        <fullName evidence="10">Hexosyltransferase</fullName>
        <ecNumber evidence="10">2.4.1.-</ecNumber>
    </recommendedName>
</protein>
<evidence type="ECO:0000313" key="12">
    <source>
        <dbReference type="Proteomes" id="UP000594262"/>
    </source>
</evidence>
<dbReference type="PANTHER" id="PTHR11214">
    <property type="entry name" value="BETA-1,3-N-ACETYLGLUCOSAMINYLTRANSFERASE"/>
    <property type="match status" value="1"/>
</dbReference>
<sequence length="347" mass="41473">MVYDFSVWKDMYRRRRRRKVLFACLILVSLLCFNMNLFIDVDNKIISPLKNFGQNMLRGSKKHPFVMPENHTPNIKLLNYDDIDPFHGDIMFLVTSHIRFQIRRDSIRSSWGDASRFTKHRLKYNGVNYKVYFQTGYLDGAFQAAKLESKIHRDMLISNRTEDYWDLSRRVMLGFIWSLEHCSFEYLIKTDDDVFYNIPNLFQLIYEDPFILAHKDRVFAGSIYQITRRSSRDLFSKWYVPKEEWPADEYPYFATGMANILSRLVVERMRPHFDWVNPFRLDDVYIGMLVNRADVPRMGIRKINAMNEEFYGKGSAKKCFYLQQSVTQHRVIKKWCMERLTAQSLIS</sequence>
<keyword evidence="3 10" id="KW-0328">Glycosyltransferase</keyword>
<dbReference type="EnsemblMetazoa" id="CLYHEMT023855.1">
    <property type="protein sequence ID" value="CLYHEMP023855.1"/>
    <property type="gene ID" value="CLYHEMG023855"/>
</dbReference>
<keyword evidence="12" id="KW-1185">Reference proteome</keyword>
<evidence type="ECO:0000256" key="9">
    <source>
        <dbReference type="ARBA" id="ARBA00023136"/>
    </source>
</evidence>
<keyword evidence="8 10" id="KW-0333">Golgi apparatus</keyword>
<dbReference type="EC" id="2.4.1.-" evidence="10"/>
<keyword evidence="7 10" id="KW-1133">Transmembrane helix</keyword>
<evidence type="ECO:0000256" key="3">
    <source>
        <dbReference type="ARBA" id="ARBA00022676"/>
    </source>
</evidence>
<dbReference type="OrthoDB" id="2139606at2759"/>
<evidence type="ECO:0000256" key="8">
    <source>
        <dbReference type="ARBA" id="ARBA00023034"/>
    </source>
</evidence>
<dbReference type="Proteomes" id="UP000594262">
    <property type="component" value="Unplaced"/>
</dbReference>
<dbReference type="GO" id="GO:0006493">
    <property type="term" value="P:protein O-linked glycosylation"/>
    <property type="evidence" value="ECO:0007669"/>
    <property type="project" value="TreeGrafter"/>
</dbReference>
<keyword evidence="6 10" id="KW-0735">Signal-anchor</keyword>
<comment type="similarity">
    <text evidence="2 10">Belongs to the glycosyltransferase 31 family.</text>
</comment>
<dbReference type="AlphaFoldDB" id="A0A7M6DR21"/>
<evidence type="ECO:0000256" key="6">
    <source>
        <dbReference type="ARBA" id="ARBA00022968"/>
    </source>
</evidence>
<proteinExistence type="inferred from homology"/>
<dbReference type="Pfam" id="PF01762">
    <property type="entry name" value="Galactosyl_T"/>
    <property type="match status" value="1"/>
</dbReference>
<dbReference type="Gene3D" id="3.90.550.50">
    <property type="match status" value="1"/>
</dbReference>
<name>A0A7M6DR21_9CNID</name>
<evidence type="ECO:0000256" key="2">
    <source>
        <dbReference type="ARBA" id="ARBA00008661"/>
    </source>
</evidence>
<evidence type="ECO:0000256" key="7">
    <source>
        <dbReference type="ARBA" id="ARBA00022989"/>
    </source>
</evidence>
<keyword evidence="9 10" id="KW-0472">Membrane</keyword>
<evidence type="ECO:0000256" key="4">
    <source>
        <dbReference type="ARBA" id="ARBA00022679"/>
    </source>
</evidence>
<evidence type="ECO:0000256" key="10">
    <source>
        <dbReference type="RuleBase" id="RU363063"/>
    </source>
</evidence>
<feature type="transmembrane region" description="Helical" evidence="10">
    <location>
        <begin position="20"/>
        <end position="39"/>
    </location>
</feature>
<evidence type="ECO:0000256" key="5">
    <source>
        <dbReference type="ARBA" id="ARBA00022692"/>
    </source>
</evidence>
<dbReference type="GO" id="GO:0016758">
    <property type="term" value="F:hexosyltransferase activity"/>
    <property type="evidence" value="ECO:0007669"/>
    <property type="project" value="InterPro"/>
</dbReference>
<keyword evidence="4" id="KW-0808">Transferase</keyword>
<dbReference type="InterPro" id="IPR002659">
    <property type="entry name" value="Glyco_trans_31"/>
</dbReference>